<accession>A0A495W2W7</accession>
<feature type="domain" description="DUF5753" evidence="1">
    <location>
        <begin position="40"/>
        <end position="185"/>
    </location>
</feature>
<evidence type="ECO:0000259" key="1">
    <source>
        <dbReference type="Pfam" id="PF19054"/>
    </source>
</evidence>
<keyword evidence="3" id="KW-1185">Reference proteome</keyword>
<dbReference type="Proteomes" id="UP000282084">
    <property type="component" value="Unassembled WGS sequence"/>
</dbReference>
<name>A0A495W2W7_9PSEU</name>
<protein>
    <recommendedName>
        <fullName evidence="1">DUF5753 domain-containing protein</fullName>
    </recommendedName>
</protein>
<dbReference type="EMBL" id="RBXO01000001">
    <property type="protein sequence ID" value="RKT55996.1"/>
    <property type="molecule type" value="Genomic_DNA"/>
</dbReference>
<dbReference type="Pfam" id="PF19054">
    <property type="entry name" value="DUF5753"/>
    <property type="match status" value="1"/>
</dbReference>
<evidence type="ECO:0000313" key="2">
    <source>
        <dbReference type="EMBL" id="RKT55996.1"/>
    </source>
</evidence>
<evidence type="ECO:0000313" key="3">
    <source>
        <dbReference type="Proteomes" id="UP000282084"/>
    </source>
</evidence>
<dbReference type="OrthoDB" id="3693079at2"/>
<reference evidence="2 3" key="1">
    <citation type="submission" date="2018-10" db="EMBL/GenBank/DDBJ databases">
        <title>Sequencing the genomes of 1000 actinobacteria strains.</title>
        <authorList>
            <person name="Klenk H.-P."/>
        </authorList>
    </citation>
    <scope>NUCLEOTIDE SEQUENCE [LARGE SCALE GENOMIC DNA]</scope>
    <source>
        <strain evidence="2 3">DSM 43800</strain>
    </source>
</reference>
<comment type="caution">
    <text evidence="2">The sequence shown here is derived from an EMBL/GenBank/DDBJ whole genome shotgun (WGS) entry which is preliminary data.</text>
</comment>
<dbReference type="RefSeq" id="WP_121007628.1">
    <property type="nucleotide sequence ID" value="NZ_RBXO01000001.1"/>
</dbReference>
<organism evidence="2 3">
    <name type="scientific">Saccharothrix australiensis</name>
    <dbReference type="NCBI Taxonomy" id="2072"/>
    <lineage>
        <taxon>Bacteria</taxon>
        <taxon>Bacillati</taxon>
        <taxon>Actinomycetota</taxon>
        <taxon>Actinomycetes</taxon>
        <taxon>Pseudonocardiales</taxon>
        <taxon>Pseudonocardiaceae</taxon>
        <taxon>Saccharothrix</taxon>
    </lineage>
</organism>
<sequence>MKDIRLGRLSQVDGVRRGIDLIDLVRLAHYDHVDPEGPDALRAAERRATEIVSYDTLTVPALLQTPGYARVLGTDLDRREVLRRHVPPACEFFVHETALHAWSDDPEVFRGQLRELAEHGGVRLVPFTAGNRPEFRHSFTLLGFAVGGPAVHTESLSERVDVVARYQDAVAVLRRCALTAEDSRAAFAGRAEYVR</sequence>
<proteinExistence type="predicted"/>
<dbReference type="AlphaFoldDB" id="A0A495W2W7"/>
<dbReference type="InterPro" id="IPR043917">
    <property type="entry name" value="DUF5753"/>
</dbReference>
<gene>
    <name evidence="2" type="ORF">C8E97_4684</name>
</gene>